<evidence type="ECO:0000313" key="1">
    <source>
        <dbReference type="EMBL" id="KAI5660841.1"/>
    </source>
</evidence>
<reference evidence="2" key="1">
    <citation type="journal article" date="2023" name="Nat. Plants">
        <title>Single-cell RNA sequencing provides a high-resolution roadmap for understanding the multicellular compartmentation of specialized metabolism.</title>
        <authorList>
            <person name="Sun S."/>
            <person name="Shen X."/>
            <person name="Li Y."/>
            <person name="Li Y."/>
            <person name="Wang S."/>
            <person name="Li R."/>
            <person name="Zhang H."/>
            <person name="Shen G."/>
            <person name="Guo B."/>
            <person name="Wei J."/>
            <person name="Xu J."/>
            <person name="St-Pierre B."/>
            <person name="Chen S."/>
            <person name="Sun C."/>
        </authorList>
    </citation>
    <scope>NUCLEOTIDE SEQUENCE [LARGE SCALE GENOMIC DNA]</scope>
</reference>
<dbReference type="Proteomes" id="UP001060085">
    <property type="component" value="Linkage Group LG05"/>
</dbReference>
<organism evidence="1 2">
    <name type="scientific">Catharanthus roseus</name>
    <name type="common">Madagascar periwinkle</name>
    <name type="synonym">Vinca rosea</name>
    <dbReference type="NCBI Taxonomy" id="4058"/>
    <lineage>
        <taxon>Eukaryota</taxon>
        <taxon>Viridiplantae</taxon>
        <taxon>Streptophyta</taxon>
        <taxon>Embryophyta</taxon>
        <taxon>Tracheophyta</taxon>
        <taxon>Spermatophyta</taxon>
        <taxon>Magnoliopsida</taxon>
        <taxon>eudicotyledons</taxon>
        <taxon>Gunneridae</taxon>
        <taxon>Pentapetalae</taxon>
        <taxon>asterids</taxon>
        <taxon>lamiids</taxon>
        <taxon>Gentianales</taxon>
        <taxon>Apocynaceae</taxon>
        <taxon>Rauvolfioideae</taxon>
        <taxon>Vinceae</taxon>
        <taxon>Catharanthinae</taxon>
        <taxon>Catharanthus</taxon>
    </lineage>
</organism>
<protein>
    <submittedName>
        <fullName evidence="1">Uncharacterized protein</fullName>
    </submittedName>
</protein>
<gene>
    <name evidence="1" type="ORF">M9H77_20164</name>
</gene>
<keyword evidence="2" id="KW-1185">Reference proteome</keyword>
<name>A0ACC0AMX4_CATRO</name>
<accession>A0ACC0AMX4</accession>
<sequence length="1636" mass="180417">MESPGGHQRETSVVIVTLDSGEVYIVVSLSSRTDTQVIYVDPTTGALCYDEKLGYDVFSSQNEALDYITNGTKWLCRSVVYAKALLGYATLGSFGLLLVATKLIASIPTLPGGGCVYTVTESQWIKISLQNPQPQGKGEIKNIQELTELDIDGKHYFCETRDLTRPFPSHMPLQNPDDEFVWNKWFSTPFKNIGLHQHCVILLQGFADCRSFGSLGQQEGIVALLARRSRLHPGTRYLARGLNSCYGTGNEVECEQLVWIPRRAGQSVPFNTYIWRRGTIPIWWGAELKITAAEAEIYVSDRDPYKGTAEYFQRLTKRYDSRHLDVAAGANQRKSALVPIVCVNLLRNAPGKSESLLVQHFADSLDYINSTGKLPCTRVHLINYDWHASVKLKGEQRTIEGLWYLLKGHTISIGFSEGDYLPSRQRIQHCKGEIICNNDFDGAFCLRSHQNGVVRFNCADSLDRTNAASYFGALQVFVEQCRRLGISLDSDLAFGYQSANNNSGYVAPLPPGWEKRSDAVTGKTYFIDHNTRTTTWNHPCPDKPWKRFDMTFEDFKRSTILPPVSQLADLFLIAGDIHATLYTGSKAMHSQILSIFTEEAGKFKQFSAAQNMKITLQRRYKNAMVDSSRQKQLEIFLGLRLFKHLPSLVVHPLHVSSRPFGCFLKPVASMFQNSDSGAGLLSFKRKDLIWVCPQAADVVEVFIYLSEPCHICQLLLTVSHGADDSTSPSTVDVRTGRYLDGLKLVVEGASIPQCANGTNLLIPLPGAISAEDMAITGAGTRLHTQDSSCLSLLYDFEELEGELDFLSRIVAVTFYPSATAKGPMTLGEIEILGVSLPWRFIFTREGPGARFYKRANIHAKESNPFSSGTDVNPFSTASSDEKVSSHVQADGSASSWIDLLTGEVRHSDSVSEPATATVTSEGSELLDFLDDAIIQHPNGGNNDVKVISSQEPSESSTEQYINCFKRLAGSQMGRKLGFREVMKLEIERLHLNLSAAQRDRALLALGVDPASINPHLLLDDSYMGRLCRVAQMLALLGHASLEDKITASIGLEISDDSAIDFWNITRIGEICLGGVCQVRAEAGATAHASSTSVSTPVSIFLCSECQRKVCKICCAGKGALLLSSYYSGEVSNLNGMNSQGGSTYGTSADASSNRSAALDGVICKLCCHEIVRDALLLDYARVLISQRRGARADDAADKAVDHIIGFSSVDPPLDRHQSSCSQGVTKMLRQLMNGEESLAEFPFASFLHSVETAGGSAPFLSLLAPLDSGSQHSYWKAPPSSSSVDFVIVLKNLSDVSGVILLVSPCGYSMSDAPIVQIWGSNKIHKEERSCVGKWDIRSLLTTSSELNGPEKSSNAEEVPRHIKFVFRNPVRCRIIWISLRLQKLGSSSVNFEKDFNLLSLDENPFSEFSRRASFGGPTESDPCLHAKRILVYGTPMRKDIEAISGVSDQINVRNWLDKAPLLNRFKVPVEAERLVDDLVLEQYLSPTSPPLAGFRLDGFTAIKPRVMHSPSSDSNIHDNSSVFIEERFISPAVFYLQVSAFQEPHNMVIIGEYRLPEVKAGIPMYFDFPRQVSSRRVLFRLVGDVAAFADDTAEQDSSDYGLRPLASGLSLTGRVKLYYYADPYELGKWASLSAV</sequence>
<proteinExistence type="predicted"/>
<evidence type="ECO:0000313" key="2">
    <source>
        <dbReference type="Proteomes" id="UP001060085"/>
    </source>
</evidence>
<dbReference type="EMBL" id="CM044705">
    <property type="protein sequence ID" value="KAI5660841.1"/>
    <property type="molecule type" value="Genomic_DNA"/>
</dbReference>
<comment type="caution">
    <text evidence="1">The sequence shown here is derived from an EMBL/GenBank/DDBJ whole genome shotgun (WGS) entry which is preliminary data.</text>
</comment>